<feature type="compositionally biased region" description="Basic and acidic residues" evidence="1">
    <location>
        <begin position="86"/>
        <end position="100"/>
    </location>
</feature>
<protein>
    <submittedName>
        <fullName evidence="2">Uncharacterized protein</fullName>
    </submittedName>
</protein>
<evidence type="ECO:0000256" key="1">
    <source>
        <dbReference type="SAM" id="MobiDB-lite"/>
    </source>
</evidence>
<evidence type="ECO:0000313" key="3">
    <source>
        <dbReference type="Proteomes" id="UP000658656"/>
    </source>
</evidence>
<organism evidence="2 3">
    <name type="scientific">Amycolatopsis bartoniae</name>
    <dbReference type="NCBI Taxonomy" id="941986"/>
    <lineage>
        <taxon>Bacteria</taxon>
        <taxon>Bacillati</taxon>
        <taxon>Actinomycetota</taxon>
        <taxon>Actinomycetes</taxon>
        <taxon>Pseudonocardiales</taxon>
        <taxon>Pseudonocardiaceae</taxon>
        <taxon>Amycolatopsis</taxon>
    </lineage>
</organism>
<proteinExistence type="predicted"/>
<feature type="region of interest" description="Disordered" evidence="1">
    <location>
        <begin position="38"/>
        <end position="63"/>
    </location>
</feature>
<dbReference type="AlphaFoldDB" id="A0A8H9MDX6"/>
<sequence length="123" mass="12889">MCTTLETVFTLTAAAVATSRIVGRPVGAGPRRPVSFGASAIVGRYRNDRRGDSAPRSGQAQDDLRVSLLAEPVLENGVDLGDFLVESDHRAGQPDDHDGSEPLAGQGRVLRCAGPDRDCGDSS</sequence>
<accession>A0A8H9MDX6</accession>
<reference evidence="2" key="1">
    <citation type="journal article" date="2014" name="Int. J. Syst. Evol. Microbiol.">
        <title>Complete genome sequence of Corynebacterium casei LMG S-19264T (=DSM 44701T), isolated from a smear-ripened cheese.</title>
        <authorList>
            <consortium name="US DOE Joint Genome Institute (JGI-PGF)"/>
            <person name="Walter F."/>
            <person name="Albersmeier A."/>
            <person name="Kalinowski J."/>
            <person name="Ruckert C."/>
        </authorList>
    </citation>
    <scope>NUCLEOTIDE SEQUENCE</scope>
    <source>
        <strain evidence="2">CGMCC 4.7679</strain>
    </source>
</reference>
<dbReference type="Proteomes" id="UP000658656">
    <property type="component" value="Unassembled WGS sequence"/>
</dbReference>
<feature type="compositionally biased region" description="Basic and acidic residues" evidence="1">
    <location>
        <begin position="114"/>
        <end position="123"/>
    </location>
</feature>
<feature type="region of interest" description="Disordered" evidence="1">
    <location>
        <begin position="85"/>
        <end position="123"/>
    </location>
</feature>
<dbReference type="RefSeq" id="WP_183176974.1">
    <property type="nucleotide sequence ID" value="NZ_BNAV01000006.1"/>
</dbReference>
<dbReference type="EMBL" id="BNAV01000006">
    <property type="protein sequence ID" value="GHF66820.1"/>
    <property type="molecule type" value="Genomic_DNA"/>
</dbReference>
<reference evidence="2" key="2">
    <citation type="submission" date="2020-09" db="EMBL/GenBank/DDBJ databases">
        <authorList>
            <person name="Sun Q."/>
            <person name="Zhou Y."/>
        </authorList>
    </citation>
    <scope>NUCLEOTIDE SEQUENCE</scope>
    <source>
        <strain evidence="2">CGMCC 4.7679</strain>
    </source>
</reference>
<evidence type="ECO:0000313" key="2">
    <source>
        <dbReference type="EMBL" id="GHF66820.1"/>
    </source>
</evidence>
<gene>
    <name evidence="2" type="ORF">GCM10017566_45810</name>
</gene>
<name>A0A8H9MDX6_9PSEU</name>
<keyword evidence="3" id="KW-1185">Reference proteome</keyword>
<comment type="caution">
    <text evidence="2">The sequence shown here is derived from an EMBL/GenBank/DDBJ whole genome shotgun (WGS) entry which is preliminary data.</text>
</comment>